<name>A0A0L8GZJ4_OCTBM</name>
<dbReference type="AlphaFoldDB" id="A0A0L8GZJ4"/>
<feature type="non-terminal residue" evidence="1">
    <location>
        <position position="1"/>
    </location>
</feature>
<gene>
    <name evidence="1" type="ORF">OCBIM_22025532mg</name>
</gene>
<sequence length="284" mass="33319">LALDSTYFNRFVWVCPNWDVKSNNQKFKNAFAYFGTTNEKHGNKPAANCFCMSRSKSRIRTCYLESRETETIPDKMCNVKKQIYFEKIQEDLALKLLKQGRLFRKQENVVLDVDEEYIGYEFPFAPLLATVATKYLEKFALKLASMKEKQLLAIREVGFCFISLLKTLYWENSFQLCLGGSVLNNSIHHLHSLQQQEVFSRIKFFQKFMSEVKFRPRFITLTRSLRNGFTLRNYFHKIEQEILSSFQAFHSRLLVNYDSDLLGGKIGWPKRHSQNASPTLSHKN</sequence>
<dbReference type="OrthoDB" id="418142at2759"/>
<organism evidence="1">
    <name type="scientific">Octopus bimaculoides</name>
    <name type="common">California two-spotted octopus</name>
    <dbReference type="NCBI Taxonomy" id="37653"/>
    <lineage>
        <taxon>Eukaryota</taxon>
        <taxon>Metazoa</taxon>
        <taxon>Spiralia</taxon>
        <taxon>Lophotrochozoa</taxon>
        <taxon>Mollusca</taxon>
        <taxon>Cephalopoda</taxon>
        <taxon>Coleoidea</taxon>
        <taxon>Octopodiformes</taxon>
        <taxon>Octopoda</taxon>
        <taxon>Incirrata</taxon>
        <taxon>Octopodidae</taxon>
        <taxon>Octopus</taxon>
    </lineage>
</organism>
<accession>A0A0L8GZJ4</accession>
<dbReference type="EMBL" id="KQ419831">
    <property type="protein sequence ID" value="KOF82244.1"/>
    <property type="molecule type" value="Genomic_DNA"/>
</dbReference>
<evidence type="ECO:0000313" key="1">
    <source>
        <dbReference type="EMBL" id="KOF82244.1"/>
    </source>
</evidence>
<proteinExistence type="predicted"/>
<reference evidence="1" key="1">
    <citation type="submission" date="2015-07" db="EMBL/GenBank/DDBJ databases">
        <title>MeaNS - Measles Nucleotide Surveillance Program.</title>
        <authorList>
            <person name="Tran T."/>
            <person name="Druce J."/>
        </authorList>
    </citation>
    <scope>NUCLEOTIDE SEQUENCE</scope>
    <source>
        <strain evidence="1">UCB-OBI-ISO-001</strain>
        <tissue evidence="1">Gonad</tissue>
    </source>
</reference>
<protein>
    <submittedName>
        <fullName evidence="1">Uncharacterized protein</fullName>
    </submittedName>
</protein>